<gene>
    <name evidence="2" type="ORF">QCD61_25440</name>
</gene>
<evidence type="ECO:0000256" key="1">
    <source>
        <dbReference type="SAM" id="Phobius"/>
    </source>
</evidence>
<keyword evidence="1" id="KW-0812">Transmembrane</keyword>
<accession>A0ABY8PCT5</accession>
<dbReference type="EMBL" id="CP123771">
    <property type="protein sequence ID" value="WGO92983.1"/>
    <property type="molecule type" value="Genomic_DNA"/>
</dbReference>
<keyword evidence="1" id="KW-0472">Membrane</keyword>
<reference evidence="2 3" key="1">
    <citation type="journal article" date="2012" name="Appl. Soil Ecol.">
        <title>Isolation and characterization of new plant growth-promoting bacterial endophytes.</title>
        <authorList>
            <person name="Rashid S."/>
            <person name="Charles T.C."/>
            <person name="Glick B.R."/>
        </authorList>
    </citation>
    <scope>NUCLEOTIDE SEQUENCE [LARGE SCALE GENOMIC DNA]</scope>
    <source>
        <strain evidence="2 3">YsS1</strain>
    </source>
</reference>
<keyword evidence="1" id="KW-1133">Transmembrane helix</keyword>
<evidence type="ECO:0000313" key="3">
    <source>
        <dbReference type="Proteomes" id="UP001227386"/>
    </source>
</evidence>
<keyword evidence="3" id="KW-1185">Reference proteome</keyword>
<dbReference type="RefSeq" id="WP_280944493.1">
    <property type="nucleotide sequence ID" value="NZ_CP123771.1"/>
</dbReference>
<proteinExistence type="predicted"/>
<organism evidence="2 3">
    <name type="scientific">Pseudomonas viciae</name>
    <dbReference type="NCBI Taxonomy" id="2505979"/>
    <lineage>
        <taxon>Bacteria</taxon>
        <taxon>Pseudomonadati</taxon>
        <taxon>Pseudomonadota</taxon>
        <taxon>Gammaproteobacteria</taxon>
        <taxon>Pseudomonadales</taxon>
        <taxon>Pseudomonadaceae</taxon>
        <taxon>Pseudomonas</taxon>
    </lineage>
</organism>
<evidence type="ECO:0000313" key="2">
    <source>
        <dbReference type="EMBL" id="WGO92983.1"/>
    </source>
</evidence>
<sequence>MDLTPIIALVWGMLIWFIPAAILIALLKSLRVETHIGKLIVCFSAHLQLNEHINRRLHGVTLNTPVGCSRPMKSLYGMRSVIDWIFGRRRVSWINEFKNLKSGHFSHGQIGSTEWRLKYTYDAESELTLI</sequence>
<dbReference type="Proteomes" id="UP001227386">
    <property type="component" value="Chromosome"/>
</dbReference>
<feature type="transmembrane region" description="Helical" evidence="1">
    <location>
        <begin position="6"/>
        <end position="27"/>
    </location>
</feature>
<protein>
    <submittedName>
        <fullName evidence="2">Uncharacterized protein</fullName>
    </submittedName>
</protein>
<name>A0ABY8PCT5_9PSED</name>